<evidence type="ECO:0000256" key="1">
    <source>
        <dbReference type="ARBA" id="ARBA00022801"/>
    </source>
</evidence>
<evidence type="ECO:0000313" key="4">
    <source>
        <dbReference type="EMBL" id="SIQ93467.1"/>
    </source>
</evidence>
<gene>
    <name evidence="4" type="ORF">SAMN05444858_105104</name>
</gene>
<evidence type="ECO:0000259" key="2">
    <source>
        <dbReference type="SMART" id="SM00065"/>
    </source>
</evidence>
<dbReference type="SMART" id="SM00065">
    <property type="entry name" value="GAF"/>
    <property type="match status" value="1"/>
</dbReference>
<dbReference type="InterPro" id="IPR036457">
    <property type="entry name" value="PPM-type-like_dom_sf"/>
</dbReference>
<protein>
    <submittedName>
        <fullName evidence="4">GAF domain-containing protein</fullName>
    </submittedName>
</protein>
<dbReference type="GO" id="GO:0016791">
    <property type="term" value="F:phosphatase activity"/>
    <property type="evidence" value="ECO:0007669"/>
    <property type="project" value="TreeGrafter"/>
</dbReference>
<evidence type="ECO:0000259" key="3">
    <source>
        <dbReference type="SMART" id="SM00331"/>
    </source>
</evidence>
<proteinExistence type="predicted"/>
<dbReference type="STRING" id="1198245.SAMN05444858_105104"/>
<feature type="domain" description="PPM-type phosphatase" evidence="3">
    <location>
        <begin position="191"/>
        <end position="402"/>
    </location>
</feature>
<dbReference type="InterPro" id="IPR029016">
    <property type="entry name" value="GAF-like_dom_sf"/>
</dbReference>
<dbReference type="OrthoDB" id="118142at2"/>
<dbReference type="Pfam" id="PF13185">
    <property type="entry name" value="GAF_2"/>
    <property type="match status" value="1"/>
</dbReference>
<reference evidence="4 5" key="1">
    <citation type="submission" date="2017-01" db="EMBL/GenBank/DDBJ databases">
        <authorList>
            <person name="Mah S.A."/>
            <person name="Swanson W.J."/>
            <person name="Moy G.W."/>
            <person name="Vacquier V.D."/>
        </authorList>
    </citation>
    <scope>NUCLEOTIDE SEQUENCE [LARGE SCALE GENOMIC DNA]</scope>
    <source>
        <strain evidence="4 5">DSM 45758</strain>
    </source>
</reference>
<dbReference type="PANTHER" id="PTHR43156">
    <property type="entry name" value="STAGE II SPORULATION PROTEIN E-RELATED"/>
    <property type="match status" value="1"/>
</dbReference>
<dbReference type="SUPFAM" id="SSF81606">
    <property type="entry name" value="PP2C-like"/>
    <property type="match status" value="1"/>
</dbReference>
<dbReference type="Gene3D" id="3.30.450.40">
    <property type="match status" value="1"/>
</dbReference>
<sequence>MSSDTSHAGSEEKLRRLQAVTDAALSQLGLEDLLDELLDRTRDLLQADTAAILLVDPNGEELVATAASGLEQEVRQGVRLPVGRGFAGSVAARGEPIMIEHVDRTNVVNPILLTRGVASVLGVPMLNGSQVIGVLHVGTLTPRRFTTDDVELLRLVADRASLATQARLSRLDRAAAVALQRSLLPARPRAVPGLDVAARYVPGTAVGVGGDWYDLFPLPSGHVGVAIGDVAGNGLRAAVVMGRIRSALRAYALESDEPADVLTRLDRKVQLFEPGAMATAIYAVLDPALQSLTVSSAGHLPPLVAEPGEGTRLIPVEPDLPLGAHPGAPRHSIHTELAPGGCLFLYTDGLIERRTRPLDVGIDLLLRSLTYQPADAMCSTAMATLLGEEEATDDVAVMAVRRTDGAV</sequence>
<dbReference type="RefSeq" id="WP_076470270.1">
    <property type="nucleotide sequence ID" value="NZ_FTNF01000005.1"/>
</dbReference>
<name>A0A1N6WTP5_9ACTN</name>
<dbReference type="Gene3D" id="3.60.40.10">
    <property type="entry name" value="PPM-type phosphatase domain"/>
    <property type="match status" value="1"/>
</dbReference>
<accession>A0A1N6WTP5</accession>
<dbReference type="EMBL" id="FTNF01000005">
    <property type="protein sequence ID" value="SIQ93467.1"/>
    <property type="molecule type" value="Genomic_DNA"/>
</dbReference>
<dbReference type="AlphaFoldDB" id="A0A1N6WTP5"/>
<dbReference type="Pfam" id="PF07228">
    <property type="entry name" value="SpoIIE"/>
    <property type="match status" value="1"/>
</dbReference>
<dbReference type="InterPro" id="IPR003018">
    <property type="entry name" value="GAF"/>
</dbReference>
<dbReference type="Proteomes" id="UP000186004">
    <property type="component" value="Unassembled WGS sequence"/>
</dbReference>
<feature type="domain" description="GAF" evidence="2">
    <location>
        <begin position="29"/>
        <end position="173"/>
    </location>
</feature>
<evidence type="ECO:0000313" key="5">
    <source>
        <dbReference type="Proteomes" id="UP000186004"/>
    </source>
</evidence>
<keyword evidence="1" id="KW-0378">Hydrolase</keyword>
<dbReference type="PANTHER" id="PTHR43156:SF2">
    <property type="entry name" value="STAGE II SPORULATION PROTEIN E"/>
    <property type="match status" value="1"/>
</dbReference>
<organism evidence="4 5">
    <name type="scientific">Micromonospora avicenniae</name>
    <dbReference type="NCBI Taxonomy" id="1198245"/>
    <lineage>
        <taxon>Bacteria</taxon>
        <taxon>Bacillati</taxon>
        <taxon>Actinomycetota</taxon>
        <taxon>Actinomycetes</taxon>
        <taxon>Micromonosporales</taxon>
        <taxon>Micromonosporaceae</taxon>
        <taxon>Micromonospora</taxon>
    </lineage>
</organism>
<dbReference type="InterPro" id="IPR052016">
    <property type="entry name" value="Bact_Sigma-Reg"/>
</dbReference>
<keyword evidence="5" id="KW-1185">Reference proteome</keyword>
<dbReference type="SUPFAM" id="SSF55781">
    <property type="entry name" value="GAF domain-like"/>
    <property type="match status" value="1"/>
</dbReference>
<dbReference type="InterPro" id="IPR001932">
    <property type="entry name" value="PPM-type_phosphatase-like_dom"/>
</dbReference>
<dbReference type="SMART" id="SM00331">
    <property type="entry name" value="PP2C_SIG"/>
    <property type="match status" value="1"/>
</dbReference>